<feature type="compositionally biased region" description="Low complexity" evidence="1">
    <location>
        <begin position="41"/>
        <end position="55"/>
    </location>
</feature>
<comment type="caution">
    <text evidence="2">The sequence shown here is derived from an EMBL/GenBank/DDBJ whole genome shotgun (WGS) entry which is preliminary data.</text>
</comment>
<proteinExistence type="predicted"/>
<feature type="region of interest" description="Disordered" evidence="1">
    <location>
        <begin position="27"/>
        <end position="96"/>
    </location>
</feature>
<dbReference type="EMBL" id="RKHJ01000001">
    <property type="protein sequence ID" value="ROR65357.1"/>
    <property type="molecule type" value="Genomic_DNA"/>
</dbReference>
<dbReference type="AlphaFoldDB" id="A0A3N2AQP5"/>
<organism evidence="2 3">
    <name type="scientific">Agrococcus jenensis</name>
    <dbReference type="NCBI Taxonomy" id="46353"/>
    <lineage>
        <taxon>Bacteria</taxon>
        <taxon>Bacillati</taxon>
        <taxon>Actinomycetota</taxon>
        <taxon>Actinomycetes</taxon>
        <taxon>Micrococcales</taxon>
        <taxon>Microbacteriaceae</taxon>
        <taxon>Agrococcus</taxon>
    </lineage>
</organism>
<keyword evidence="3" id="KW-1185">Reference proteome</keyword>
<dbReference type="PROSITE" id="PS51257">
    <property type="entry name" value="PROKAR_LIPOPROTEIN"/>
    <property type="match status" value="1"/>
</dbReference>
<evidence type="ECO:0000313" key="2">
    <source>
        <dbReference type="EMBL" id="ROR65357.1"/>
    </source>
</evidence>
<sequence>MRRASGWAAGPLAVAVLLGLVACGPAGGLAPAPVPEPSSPSPTTATSPATTSEPATPAPTETPTPTPTQTPTPTPTPQAARTPPTTPPLPVLSPAGTPVPVVGAELAEGERYDYLIPCAPAVPMWFDAGDGRFSHDSTDRMIPCDQGLAAAISVSVGREMSLLTAFEQDIGAPTAFRVVTGAGFDEATAAEVAAQTGAQMVDIELACAGGDGELIEVGDRYAYCTEPWGSAVIPDVAVSDALTQVGVGFGYSRELFFRAS</sequence>
<evidence type="ECO:0000313" key="3">
    <source>
        <dbReference type="Proteomes" id="UP000275456"/>
    </source>
</evidence>
<accession>A0A3N2AQP5</accession>
<dbReference type="RefSeq" id="WP_123696454.1">
    <property type="nucleotide sequence ID" value="NZ_RKHJ01000001.1"/>
</dbReference>
<name>A0A3N2AQP5_9MICO</name>
<evidence type="ECO:0000256" key="1">
    <source>
        <dbReference type="SAM" id="MobiDB-lite"/>
    </source>
</evidence>
<dbReference type="Proteomes" id="UP000275456">
    <property type="component" value="Unassembled WGS sequence"/>
</dbReference>
<protein>
    <submittedName>
        <fullName evidence="2">Uncharacterized protein</fullName>
    </submittedName>
</protein>
<reference evidence="2 3" key="1">
    <citation type="submission" date="2018-11" db="EMBL/GenBank/DDBJ databases">
        <title>Sequencing the genomes of 1000 actinobacteria strains.</title>
        <authorList>
            <person name="Klenk H.-P."/>
        </authorList>
    </citation>
    <scope>NUCLEOTIDE SEQUENCE [LARGE SCALE GENOMIC DNA]</scope>
    <source>
        <strain evidence="2 3">DSM 9580</strain>
    </source>
</reference>
<gene>
    <name evidence="2" type="ORF">EDD26_0723</name>
</gene>
<feature type="compositionally biased region" description="Pro residues" evidence="1">
    <location>
        <begin position="56"/>
        <end position="76"/>
    </location>
</feature>